<dbReference type="Gene3D" id="3.40.640.10">
    <property type="entry name" value="Type I PLP-dependent aspartate aminotransferase-like (Major domain)"/>
    <property type="match status" value="1"/>
</dbReference>
<feature type="domain" description="Aminotransferase class V" evidence="1">
    <location>
        <begin position="60"/>
        <end position="381"/>
    </location>
</feature>
<dbReference type="RefSeq" id="WP_135069601.1">
    <property type="nucleotide sequence ID" value="NZ_JBHUCT010000004.1"/>
</dbReference>
<dbReference type="InterPro" id="IPR015422">
    <property type="entry name" value="PyrdxlP-dep_Trfase_small"/>
</dbReference>
<protein>
    <submittedName>
        <fullName evidence="2">Aminotransferase class V-fold PLP-dependent enzyme</fullName>
    </submittedName>
</protein>
<evidence type="ECO:0000313" key="3">
    <source>
        <dbReference type="Proteomes" id="UP000295748"/>
    </source>
</evidence>
<organism evidence="2 3">
    <name type="scientific">Microbacterium wangchenii</name>
    <dbReference type="NCBI Taxonomy" id="2541726"/>
    <lineage>
        <taxon>Bacteria</taxon>
        <taxon>Bacillati</taxon>
        <taxon>Actinomycetota</taxon>
        <taxon>Actinomycetes</taxon>
        <taxon>Micrococcales</taxon>
        <taxon>Microbacteriaceae</taxon>
        <taxon>Microbacterium</taxon>
    </lineage>
</organism>
<dbReference type="GO" id="GO:0008483">
    <property type="term" value="F:transaminase activity"/>
    <property type="evidence" value="ECO:0007669"/>
    <property type="project" value="UniProtKB-KW"/>
</dbReference>
<dbReference type="SUPFAM" id="SSF53383">
    <property type="entry name" value="PLP-dependent transferases"/>
    <property type="match status" value="1"/>
</dbReference>
<name>A0ABX5SZB1_9MICO</name>
<reference evidence="2 3" key="1">
    <citation type="submission" date="2019-03" db="EMBL/GenBank/DDBJ databases">
        <authorList>
            <person name="Dong K."/>
        </authorList>
    </citation>
    <scope>NUCLEOTIDE SEQUENCE [LARGE SCALE GENOMIC DNA]</scope>
    <source>
        <strain evidence="3">dk512</strain>
    </source>
</reference>
<dbReference type="Pfam" id="PF00266">
    <property type="entry name" value="Aminotran_5"/>
    <property type="match status" value="1"/>
</dbReference>
<keyword evidence="3" id="KW-1185">Reference proteome</keyword>
<dbReference type="Gene3D" id="3.90.1150.10">
    <property type="entry name" value="Aspartate Aminotransferase, domain 1"/>
    <property type="match status" value="1"/>
</dbReference>
<dbReference type="InterPro" id="IPR015421">
    <property type="entry name" value="PyrdxlP-dep_Trfase_major"/>
</dbReference>
<dbReference type="PANTHER" id="PTHR43586:SF15">
    <property type="entry name" value="BLR3095 PROTEIN"/>
    <property type="match status" value="1"/>
</dbReference>
<keyword evidence="2" id="KW-0808">Transferase</keyword>
<proteinExistence type="predicted"/>
<dbReference type="PANTHER" id="PTHR43586">
    <property type="entry name" value="CYSTEINE DESULFURASE"/>
    <property type="match status" value="1"/>
</dbReference>
<dbReference type="InterPro" id="IPR000192">
    <property type="entry name" value="Aminotrans_V_dom"/>
</dbReference>
<sequence>MTTLMTTNGVHMTSTGDSALLDPSDFVDLGTEAYLYWGAHSPALRRVEEAVVRSYRAKSLGERGREVMFDAEARARASIARLTGRSAGEVGLLGDASTAWSAIANGWNWRPGDNIVINEYEHPAVFAAFLRLRRFGLDVRVVRRDADWDIPPSKMEAACDDRTVAIAVSHVGYVSGLRHDLGELGRIADRVGVPLLVDVSHSMGVVSTDLEYAAITVSASYKWALGPYGVGVVVWNQERLPGFEPGAVGWRSVSNIFSDERFDDLKWNGDATRFQMGAPALADIAGLGAGVDTILELGIDRVEAHALALSGAAIESLDQLGVEIITPRDPARRAGNVAFLHPHAEQFARRLVERGALVWGGDGRVRASFHVANNRRDVERLAEAVAGVLKELPVGAVAR</sequence>
<accession>A0ABX5SZB1</accession>
<dbReference type="InterPro" id="IPR015424">
    <property type="entry name" value="PyrdxlP-dep_Trfase"/>
</dbReference>
<dbReference type="Proteomes" id="UP000295748">
    <property type="component" value="Chromosome"/>
</dbReference>
<evidence type="ECO:0000313" key="2">
    <source>
        <dbReference type="EMBL" id="QBR90169.1"/>
    </source>
</evidence>
<evidence type="ECO:0000259" key="1">
    <source>
        <dbReference type="Pfam" id="PF00266"/>
    </source>
</evidence>
<dbReference type="EMBL" id="CP038266">
    <property type="protein sequence ID" value="QBR90169.1"/>
    <property type="molecule type" value="Genomic_DNA"/>
</dbReference>
<keyword evidence="2" id="KW-0032">Aminotransferase</keyword>
<gene>
    <name evidence="2" type="ORF">E4K62_16675</name>
</gene>